<dbReference type="PANTHER" id="PTHR31426">
    <property type="entry name" value="GROUP II INTRON SPLICING FACTOR CRS1-LIKE"/>
    <property type="match status" value="1"/>
</dbReference>
<dbReference type="PROSITE" id="PS51295">
    <property type="entry name" value="CRM"/>
    <property type="match status" value="1"/>
</dbReference>
<dbReference type="STRING" id="3885.V7BIX6"/>
<evidence type="ECO:0000256" key="1">
    <source>
        <dbReference type="ARBA" id="ARBA00022884"/>
    </source>
</evidence>
<keyword evidence="7" id="KW-1185">Reference proteome</keyword>
<dbReference type="InterPro" id="IPR001890">
    <property type="entry name" value="RNA-binding_CRM"/>
</dbReference>
<dbReference type="OMA" id="VRAYIPR"/>
<evidence type="ECO:0000313" key="6">
    <source>
        <dbReference type="EMBL" id="ESW17924.1"/>
    </source>
</evidence>
<proteinExistence type="predicted"/>
<evidence type="ECO:0000256" key="3">
    <source>
        <dbReference type="SAM" id="Coils"/>
    </source>
</evidence>
<accession>V7BIX6</accession>
<dbReference type="Gene3D" id="3.30.110.60">
    <property type="entry name" value="YhbY-like"/>
    <property type="match status" value="1"/>
</dbReference>
<dbReference type="InterPro" id="IPR035920">
    <property type="entry name" value="YhbY-like_sf"/>
</dbReference>
<keyword evidence="3" id="KW-0175">Coiled coil</keyword>
<dbReference type="Proteomes" id="UP000000226">
    <property type="component" value="Chromosome 7"/>
</dbReference>
<dbReference type="AlphaFoldDB" id="V7BIX6"/>
<feature type="coiled-coil region" evidence="3">
    <location>
        <begin position="302"/>
        <end position="329"/>
    </location>
</feature>
<dbReference type="SMART" id="SM01103">
    <property type="entry name" value="CRS1_YhbY"/>
    <property type="match status" value="1"/>
</dbReference>
<feature type="region of interest" description="Disordered" evidence="4">
    <location>
        <begin position="98"/>
        <end position="118"/>
    </location>
</feature>
<dbReference type="EMBL" id="CM002294">
    <property type="protein sequence ID" value="ESW17924.1"/>
    <property type="molecule type" value="Genomic_DNA"/>
</dbReference>
<dbReference type="OrthoDB" id="1109414at2759"/>
<keyword evidence="1 2" id="KW-0694">RNA-binding</keyword>
<protein>
    <recommendedName>
        <fullName evidence="5">CRM domain-containing protein</fullName>
    </recommendedName>
</protein>
<evidence type="ECO:0000256" key="2">
    <source>
        <dbReference type="PROSITE-ProRule" id="PRU00626"/>
    </source>
</evidence>
<feature type="domain" description="CRM" evidence="5">
    <location>
        <begin position="183"/>
        <end position="280"/>
    </location>
</feature>
<evidence type="ECO:0000256" key="4">
    <source>
        <dbReference type="SAM" id="MobiDB-lite"/>
    </source>
</evidence>
<dbReference type="SUPFAM" id="SSF75471">
    <property type="entry name" value="YhbY-like"/>
    <property type="match status" value="1"/>
</dbReference>
<organism evidence="6 7">
    <name type="scientific">Phaseolus vulgaris</name>
    <name type="common">Kidney bean</name>
    <name type="synonym">French bean</name>
    <dbReference type="NCBI Taxonomy" id="3885"/>
    <lineage>
        <taxon>Eukaryota</taxon>
        <taxon>Viridiplantae</taxon>
        <taxon>Streptophyta</taxon>
        <taxon>Embryophyta</taxon>
        <taxon>Tracheophyta</taxon>
        <taxon>Spermatophyta</taxon>
        <taxon>Magnoliopsida</taxon>
        <taxon>eudicotyledons</taxon>
        <taxon>Gunneridae</taxon>
        <taxon>Pentapetalae</taxon>
        <taxon>rosids</taxon>
        <taxon>fabids</taxon>
        <taxon>Fabales</taxon>
        <taxon>Fabaceae</taxon>
        <taxon>Papilionoideae</taxon>
        <taxon>50 kb inversion clade</taxon>
        <taxon>NPAAA clade</taxon>
        <taxon>indigoferoid/millettioid clade</taxon>
        <taxon>Phaseoleae</taxon>
        <taxon>Phaseolus</taxon>
    </lineage>
</organism>
<reference evidence="7" key="1">
    <citation type="journal article" date="2014" name="Nat. Genet.">
        <title>A reference genome for common bean and genome-wide analysis of dual domestications.</title>
        <authorList>
            <person name="Schmutz J."/>
            <person name="McClean P.E."/>
            <person name="Mamidi S."/>
            <person name="Wu G.A."/>
            <person name="Cannon S.B."/>
            <person name="Grimwood J."/>
            <person name="Jenkins J."/>
            <person name="Shu S."/>
            <person name="Song Q."/>
            <person name="Chavarro C."/>
            <person name="Torres-Torres M."/>
            <person name="Geffroy V."/>
            <person name="Moghaddam S.M."/>
            <person name="Gao D."/>
            <person name="Abernathy B."/>
            <person name="Barry K."/>
            <person name="Blair M."/>
            <person name="Brick M.A."/>
            <person name="Chovatia M."/>
            <person name="Gepts P."/>
            <person name="Goodstein D.M."/>
            <person name="Gonzales M."/>
            <person name="Hellsten U."/>
            <person name="Hyten D.L."/>
            <person name="Jia G."/>
            <person name="Kelly J.D."/>
            <person name="Kudrna D."/>
            <person name="Lee R."/>
            <person name="Richard M.M."/>
            <person name="Miklas P.N."/>
            <person name="Osorno J.M."/>
            <person name="Rodrigues J."/>
            <person name="Thareau V."/>
            <person name="Urrea C.A."/>
            <person name="Wang M."/>
            <person name="Yu Y."/>
            <person name="Zhang M."/>
            <person name="Wing R.A."/>
            <person name="Cregan P.B."/>
            <person name="Rokhsar D.S."/>
            <person name="Jackson S.A."/>
        </authorList>
    </citation>
    <scope>NUCLEOTIDE SEQUENCE [LARGE SCALE GENOMIC DNA]</scope>
    <source>
        <strain evidence="7">cv. G19833</strain>
    </source>
</reference>
<name>V7BIX6_PHAVU</name>
<dbReference type="Gramene" id="ESW17924">
    <property type="protein sequence ID" value="ESW17924"/>
    <property type="gene ID" value="PHAVU_007G279800g"/>
</dbReference>
<dbReference type="PANTHER" id="PTHR31426:SF5">
    <property type="entry name" value="OS04G0492900 PROTEIN"/>
    <property type="match status" value="1"/>
</dbReference>
<sequence length="463" mass="54461">MFGWFWRRRMASISRTMRGSMAASTVLELSMASTRERGWYTLAKLPRPRYLPRKVDGQEPIFYQLYYMKACSILGNIGFHSCPFLKYNDMVVEKQYQDSEKAPSGNEDDGNAKVNRKKLKGKRAVVRWMKFFRFKKKKEYERMTTEEKILYKLLKARKKEERLCEALKKIEPAESSETTHDPEILTPEEHFFFLKMGLKCKNYVPVGRRGIYQGVILNMHLHWKKHQTLKVVVKTFSAEEVKEIAVELARLTGGIVLDIHEDNTIIMYRGKNYTQPPTEIMSPRVSLSRKKALDKSKYRDALRAVRRHIPRLEQELEILQAQFKSTAESNIDASDAIQKIDRERILNFQSENSDKLEELMNDKIGCTEDETDMDSEFDTDSDKLSDIFETDSDVEKFTREEKPLYLDEFDKFREQSDGETNDFEEHLRSLNSKYMGKDQHLPKLDEVDRIFLRATSFLKKKIK</sequence>
<dbReference type="InterPro" id="IPR040286">
    <property type="entry name" value="At3g25440-like"/>
</dbReference>
<gene>
    <name evidence="6" type="ORF">PHAVU_007G279800g</name>
</gene>
<evidence type="ECO:0000313" key="7">
    <source>
        <dbReference type="Proteomes" id="UP000000226"/>
    </source>
</evidence>
<dbReference type="Pfam" id="PF01985">
    <property type="entry name" value="CRS1_YhbY"/>
    <property type="match status" value="1"/>
</dbReference>
<dbReference type="eggNOG" id="KOG1990">
    <property type="taxonomic scope" value="Eukaryota"/>
</dbReference>
<evidence type="ECO:0000259" key="5">
    <source>
        <dbReference type="PROSITE" id="PS51295"/>
    </source>
</evidence>
<dbReference type="GO" id="GO:0003723">
    <property type="term" value="F:RNA binding"/>
    <property type="evidence" value="ECO:0007669"/>
    <property type="project" value="UniProtKB-UniRule"/>
</dbReference>